<dbReference type="PANTHER" id="PTHR23121">
    <property type="entry name" value="SODIUM-DEPENDENT GLUCOSE TRANSPORTER 1"/>
    <property type="match status" value="1"/>
</dbReference>
<dbReference type="AlphaFoldDB" id="A0A3S3QYD0"/>
<feature type="transmembrane region" description="Helical" evidence="4">
    <location>
        <begin position="227"/>
        <end position="246"/>
    </location>
</feature>
<feature type="transmembrane region" description="Helical" evidence="4">
    <location>
        <begin position="157"/>
        <end position="179"/>
    </location>
</feature>
<dbReference type="EMBL" id="NCKU01000346">
    <property type="protein sequence ID" value="RWS15878.1"/>
    <property type="molecule type" value="Genomic_DNA"/>
</dbReference>
<comment type="caution">
    <text evidence="5">The sequence shown here is derived from an EMBL/GenBank/DDBJ whole genome shotgun (WGS) entry which is preliminary data.</text>
</comment>
<accession>A0A3S3QYD0</accession>
<dbReference type="OrthoDB" id="6365769at2759"/>
<dbReference type="PANTHER" id="PTHR23121:SF9">
    <property type="entry name" value="SODIUM-DEPENDENT GLUCOSE TRANSPORTER 1"/>
    <property type="match status" value="1"/>
</dbReference>
<keyword evidence="5" id="KW-0762">Sugar transport</keyword>
<evidence type="ECO:0000256" key="3">
    <source>
        <dbReference type="ARBA" id="ARBA00023136"/>
    </source>
</evidence>
<dbReference type="GO" id="GO:0022857">
    <property type="term" value="F:transmembrane transporter activity"/>
    <property type="evidence" value="ECO:0007669"/>
    <property type="project" value="InterPro"/>
</dbReference>
<feature type="transmembrane region" description="Helical" evidence="4">
    <location>
        <begin position="26"/>
        <end position="46"/>
    </location>
</feature>
<sequence>MNISTLGVTLLDLKIAVKETLDKIAFVMPMNAAGLVCGSVTCGILMEYVDYQIILMISLLLSSFATAFIPWNRNLWHLCANFSISGFLIGFISLGGNTWILHLWGKESPSFMQAYHFAFGLGSFIAPLIAAPFLLPLNEENTNVTKTYTPSDLKIQYAYGISAFTMLICEVLFILIFCLQRTNKPHPTLEKKTVELDQKPITTIKRLSCVILTCIFMFFFYGLELSFGSLLPAYLVNCVANVILMLLGRTNELTLVILCIEHVSVLLLWDLALRHYLQLFLVSYRSTFIIPLIIGKSVESTPELRGETEEKG</sequence>
<feature type="transmembrane region" description="Helical" evidence="4">
    <location>
        <begin position="83"/>
        <end position="105"/>
    </location>
</feature>
<dbReference type="InterPro" id="IPR036259">
    <property type="entry name" value="MFS_trans_sf"/>
</dbReference>
<keyword evidence="6" id="KW-1185">Reference proteome</keyword>
<keyword evidence="5" id="KW-0813">Transport</keyword>
<evidence type="ECO:0000313" key="5">
    <source>
        <dbReference type="EMBL" id="RWS15878.1"/>
    </source>
</evidence>
<feature type="transmembrane region" description="Helical" evidence="4">
    <location>
        <begin position="117"/>
        <end position="137"/>
    </location>
</feature>
<dbReference type="SUPFAM" id="SSF103473">
    <property type="entry name" value="MFS general substrate transporter"/>
    <property type="match status" value="1"/>
</dbReference>
<keyword evidence="3 4" id="KW-0472">Membrane</keyword>
<dbReference type="InterPro" id="IPR011701">
    <property type="entry name" value="MFS"/>
</dbReference>
<dbReference type="Gene3D" id="1.20.1250.20">
    <property type="entry name" value="MFS general substrate transporter like domains"/>
    <property type="match status" value="1"/>
</dbReference>
<dbReference type="Pfam" id="PF07690">
    <property type="entry name" value="MFS_1"/>
    <property type="match status" value="1"/>
</dbReference>
<keyword evidence="1 4" id="KW-0812">Transmembrane</keyword>
<protein>
    <submittedName>
        <fullName evidence="5">Sodium-dependent glucose transporter 1-like protein</fullName>
    </submittedName>
</protein>
<dbReference type="Proteomes" id="UP000285301">
    <property type="component" value="Unassembled WGS sequence"/>
</dbReference>
<gene>
    <name evidence="5" type="ORF">B4U79_17895</name>
</gene>
<proteinExistence type="predicted"/>
<organism evidence="5 6">
    <name type="scientific">Dinothrombium tinctorium</name>
    <dbReference type="NCBI Taxonomy" id="1965070"/>
    <lineage>
        <taxon>Eukaryota</taxon>
        <taxon>Metazoa</taxon>
        <taxon>Ecdysozoa</taxon>
        <taxon>Arthropoda</taxon>
        <taxon>Chelicerata</taxon>
        <taxon>Arachnida</taxon>
        <taxon>Acari</taxon>
        <taxon>Acariformes</taxon>
        <taxon>Trombidiformes</taxon>
        <taxon>Prostigmata</taxon>
        <taxon>Anystina</taxon>
        <taxon>Parasitengona</taxon>
        <taxon>Trombidioidea</taxon>
        <taxon>Trombidiidae</taxon>
        <taxon>Dinothrombium</taxon>
    </lineage>
</organism>
<feature type="transmembrane region" description="Helical" evidence="4">
    <location>
        <begin position="253"/>
        <end position="269"/>
    </location>
</feature>
<feature type="transmembrane region" description="Helical" evidence="4">
    <location>
        <begin position="53"/>
        <end position="71"/>
    </location>
</feature>
<reference evidence="5 6" key="1">
    <citation type="journal article" date="2018" name="Gigascience">
        <title>Genomes of trombidid mites reveal novel predicted allergens and laterally-transferred genes associated with secondary metabolism.</title>
        <authorList>
            <person name="Dong X."/>
            <person name="Chaisiri K."/>
            <person name="Xia D."/>
            <person name="Armstrong S.D."/>
            <person name="Fang Y."/>
            <person name="Donnelly M.J."/>
            <person name="Kadowaki T."/>
            <person name="McGarry J.W."/>
            <person name="Darby A.C."/>
            <person name="Makepeace B.L."/>
        </authorList>
    </citation>
    <scope>NUCLEOTIDE SEQUENCE [LARGE SCALE GENOMIC DNA]</scope>
    <source>
        <strain evidence="5">UoL-WK</strain>
    </source>
</reference>
<dbReference type="STRING" id="1965070.A0A3S3QYD0"/>
<evidence type="ECO:0000256" key="2">
    <source>
        <dbReference type="ARBA" id="ARBA00022989"/>
    </source>
</evidence>
<evidence type="ECO:0000256" key="1">
    <source>
        <dbReference type="ARBA" id="ARBA00022692"/>
    </source>
</evidence>
<evidence type="ECO:0000313" key="6">
    <source>
        <dbReference type="Proteomes" id="UP000285301"/>
    </source>
</evidence>
<keyword evidence="2 4" id="KW-1133">Transmembrane helix</keyword>
<feature type="transmembrane region" description="Helical" evidence="4">
    <location>
        <begin position="200"/>
        <end position="221"/>
    </location>
</feature>
<name>A0A3S3QYD0_9ACAR</name>
<evidence type="ECO:0000256" key="4">
    <source>
        <dbReference type="SAM" id="Phobius"/>
    </source>
</evidence>